<dbReference type="EMBL" id="ML769420">
    <property type="protein sequence ID" value="KAE9404061.1"/>
    <property type="molecule type" value="Genomic_DNA"/>
</dbReference>
<dbReference type="AlphaFoldDB" id="A0A6A4I142"/>
<feature type="non-terminal residue" evidence="2">
    <location>
        <position position="1"/>
    </location>
</feature>
<sequence>FYVEYLWNYKSHSLVAKIGYTFRVLTLVLLLPMMILILIVRLIVRSNSLFEGDIASYTIARTLGVVDIVKASTSDKCMLYENRQTYIFANPPSKPARAHNPFYTADSDSGQSIPMPDTTPDVPLTEYFTSEGNNLELSGVGVFSPATSQPASPTISRVQLILEPEVTNTLPP</sequence>
<accession>A0A6A4I142</accession>
<evidence type="ECO:0000256" key="1">
    <source>
        <dbReference type="SAM" id="Phobius"/>
    </source>
</evidence>
<dbReference type="OrthoDB" id="3363417at2759"/>
<keyword evidence="3" id="KW-1185">Reference proteome</keyword>
<keyword evidence="1" id="KW-0812">Transmembrane</keyword>
<evidence type="ECO:0000313" key="3">
    <source>
        <dbReference type="Proteomes" id="UP000799118"/>
    </source>
</evidence>
<gene>
    <name evidence="2" type="ORF">BT96DRAFT_814130</name>
</gene>
<evidence type="ECO:0000313" key="2">
    <source>
        <dbReference type="EMBL" id="KAE9404061.1"/>
    </source>
</evidence>
<name>A0A6A4I142_9AGAR</name>
<protein>
    <submittedName>
        <fullName evidence="2">Uncharacterized protein</fullName>
    </submittedName>
</protein>
<proteinExistence type="predicted"/>
<dbReference type="Proteomes" id="UP000799118">
    <property type="component" value="Unassembled WGS sequence"/>
</dbReference>
<keyword evidence="1" id="KW-0472">Membrane</keyword>
<reference evidence="2" key="1">
    <citation type="journal article" date="2019" name="Environ. Microbiol.">
        <title>Fungal ecological strategies reflected in gene transcription - a case study of two litter decomposers.</title>
        <authorList>
            <person name="Barbi F."/>
            <person name="Kohler A."/>
            <person name="Barry K."/>
            <person name="Baskaran P."/>
            <person name="Daum C."/>
            <person name="Fauchery L."/>
            <person name="Ihrmark K."/>
            <person name="Kuo A."/>
            <person name="LaButti K."/>
            <person name="Lipzen A."/>
            <person name="Morin E."/>
            <person name="Grigoriev I.V."/>
            <person name="Henrissat B."/>
            <person name="Lindahl B."/>
            <person name="Martin F."/>
        </authorList>
    </citation>
    <scope>NUCLEOTIDE SEQUENCE</scope>
    <source>
        <strain evidence="2">JB14</strain>
    </source>
</reference>
<keyword evidence="1" id="KW-1133">Transmembrane helix</keyword>
<organism evidence="2 3">
    <name type="scientific">Gymnopus androsaceus JB14</name>
    <dbReference type="NCBI Taxonomy" id="1447944"/>
    <lineage>
        <taxon>Eukaryota</taxon>
        <taxon>Fungi</taxon>
        <taxon>Dikarya</taxon>
        <taxon>Basidiomycota</taxon>
        <taxon>Agaricomycotina</taxon>
        <taxon>Agaricomycetes</taxon>
        <taxon>Agaricomycetidae</taxon>
        <taxon>Agaricales</taxon>
        <taxon>Marasmiineae</taxon>
        <taxon>Omphalotaceae</taxon>
        <taxon>Gymnopus</taxon>
    </lineage>
</organism>
<feature type="transmembrane region" description="Helical" evidence="1">
    <location>
        <begin position="20"/>
        <end position="44"/>
    </location>
</feature>